<gene>
    <name evidence="3" type="ORF">PXEA_LOCUS508</name>
</gene>
<dbReference type="EMBL" id="CAAALY010000951">
    <property type="protein sequence ID" value="VEL07068.1"/>
    <property type="molecule type" value="Genomic_DNA"/>
</dbReference>
<organism evidence="3 4">
    <name type="scientific">Protopolystoma xenopodis</name>
    <dbReference type="NCBI Taxonomy" id="117903"/>
    <lineage>
        <taxon>Eukaryota</taxon>
        <taxon>Metazoa</taxon>
        <taxon>Spiralia</taxon>
        <taxon>Lophotrochozoa</taxon>
        <taxon>Platyhelminthes</taxon>
        <taxon>Monogenea</taxon>
        <taxon>Polyopisthocotylea</taxon>
        <taxon>Polystomatidea</taxon>
        <taxon>Polystomatidae</taxon>
        <taxon>Protopolystoma</taxon>
    </lineage>
</organism>
<dbReference type="OrthoDB" id="10257567at2759"/>
<protein>
    <recommendedName>
        <fullName evidence="2">CASP C-terminal domain-containing protein</fullName>
    </recommendedName>
</protein>
<comment type="caution">
    <text evidence="3">The sequence shown here is derived from an EMBL/GenBank/DDBJ whole genome shotgun (WGS) entry which is preliminary data.</text>
</comment>
<proteinExistence type="predicted"/>
<dbReference type="InterPro" id="IPR012955">
    <property type="entry name" value="CASP_C"/>
</dbReference>
<keyword evidence="1" id="KW-0175">Coiled coil</keyword>
<dbReference type="AlphaFoldDB" id="A0A3S4ZTZ1"/>
<dbReference type="GO" id="GO:0006891">
    <property type="term" value="P:intra-Golgi vesicle-mediated transport"/>
    <property type="evidence" value="ECO:0007669"/>
    <property type="project" value="InterPro"/>
</dbReference>
<dbReference type="GO" id="GO:0000139">
    <property type="term" value="C:Golgi membrane"/>
    <property type="evidence" value="ECO:0007669"/>
    <property type="project" value="InterPro"/>
</dbReference>
<evidence type="ECO:0000259" key="2">
    <source>
        <dbReference type="Pfam" id="PF08172"/>
    </source>
</evidence>
<sequence length="128" mass="14847">MQHETVLRNQVLALQNELESVKQDNLKLYEKVRFLDSYEGGDRVGLADRNRSRLLSSTPSALATTSIGQSTIDFASGEEGLLRTYSSAYEAHISPFEQFNRRERNRRYEELPPHEKIMLHMVLLIIFY</sequence>
<accession>A0A3S4ZTZ1</accession>
<reference evidence="3" key="1">
    <citation type="submission" date="2018-11" db="EMBL/GenBank/DDBJ databases">
        <authorList>
            <consortium name="Pathogen Informatics"/>
        </authorList>
    </citation>
    <scope>NUCLEOTIDE SEQUENCE</scope>
</reference>
<keyword evidence="4" id="KW-1185">Reference proteome</keyword>
<name>A0A3S4ZTZ1_9PLAT</name>
<feature type="domain" description="CASP C-terminal" evidence="2">
    <location>
        <begin position="8"/>
        <end position="121"/>
    </location>
</feature>
<dbReference type="Pfam" id="PF08172">
    <property type="entry name" value="CASP_C"/>
    <property type="match status" value="1"/>
</dbReference>
<evidence type="ECO:0000256" key="1">
    <source>
        <dbReference type="SAM" id="Coils"/>
    </source>
</evidence>
<evidence type="ECO:0000313" key="4">
    <source>
        <dbReference type="Proteomes" id="UP000784294"/>
    </source>
</evidence>
<dbReference type="Proteomes" id="UP000784294">
    <property type="component" value="Unassembled WGS sequence"/>
</dbReference>
<feature type="coiled-coil region" evidence="1">
    <location>
        <begin position="4"/>
        <end position="31"/>
    </location>
</feature>
<evidence type="ECO:0000313" key="3">
    <source>
        <dbReference type="EMBL" id="VEL07068.1"/>
    </source>
</evidence>